<reference evidence="1 2" key="1">
    <citation type="submission" date="2016-10" db="EMBL/GenBank/DDBJ databases">
        <authorList>
            <person name="de Groot N.N."/>
        </authorList>
    </citation>
    <scope>NUCLEOTIDE SEQUENCE [LARGE SCALE GENOMIC DNA]</scope>
    <source>
        <strain evidence="1 2">CGMCC 1.7005</strain>
    </source>
</reference>
<dbReference type="Proteomes" id="UP000236454">
    <property type="component" value="Unassembled WGS sequence"/>
</dbReference>
<dbReference type="RefSeq" id="WP_090246519.1">
    <property type="nucleotide sequence ID" value="NZ_FPAS01000001.1"/>
</dbReference>
<keyword evidence="2" id="KW-1185">Reference proteome</keyword>
<evidence type="ECO:0000313" key="2">
    <source>
        <dbReference type="Proteomes" id="UP000236454"/>
    </source>
</evidence>
<organism evidence="1 2">
    <name type="scientific">Lishizhenia tianjinensis</name>
    <dbReference type="NCBI Taxonomy" id="477690"/>
    <lineage>
        <taxon>Bacteria</taxon>
        <taxon>Pseudomonadati</taxon>
        <taxon>Bacteroidota</taxon>
        <taxon>Flavobacteriia</taxon>
        <taxon>Flavobacteriales</taxon>
        <taxon>Crocinitomicaceae</taxon>
        <taxon>Lishizhenia</taxon>
    </lineage>
</organism>
<evidence type="ECO:0000313" key="1">
    <source>
        <dbReference type="EMBL" id="SFT47610.1"/>
    </source>
</evidence>
<dbReference type="EMBL" id="FPAS01000001">
    <property type="protein sequence ID" value="SFT47610.1"/>
    <property type="molecule type" value="Genomic_DNA"/>
</dbReference>
<sequence>MKKEYIIIAIPGIGSHESGFSKGFEKALRKHAIKSELEFNFQIEEILPFHETGIDKLQKDLYKRTDETHRISNKLNLRTFVLSAFGDAVTFESGSHKSESTYHCVHNYLRKRINEIQNIINEKPNTELIIVAASLGVHIFSTYLWDAQNDKGIFSNAPSTQKEKLFNVNHMFSLGCNIPLFISGIPEKDIKPIQPLNPKFTWSNYYDKDDILGWPLSSINSAYAKLVNDYQINTGIFVGSHLRYWADKDVIKAIVKMLK</sequence>
<protein>
    <submittedName>
        <fullName evidence="1">Uncharacterized protein</fullName>
    </submittedName>
</protein>
<accession>A0A1I6YB33</accession>
<dbReference type="STRING" id="477690.SAMN05216474_0770"/>
<proteinExistence type="predicted"/>
<dbReference type="OrthoDB" id="70513at2"/>
<gene>
    <name evidence="1" type="ORF">SAMN05216474_0770</name>
</gene>
<dbReference type="AlphaFoldDB" id="A0A1I6YB33"/>
<name>A0A1I6YB33_9FLAO</name>